<dbReference type="PANTHER" id="PTHR11228:SF34">
    <property type="entry name" value="TUNGSTEN-CONTAINING ALDEHYDE FERREDOXIN OXIDOREDUCTASE COFACTOR MODIFYING PROTEIN"/>
    <property type="match status" value="1"/>
</dbReference>
<dbReference type="AlphaFoldDB" id="A0A495VNE8"/>
<dbReference type="RefSeq" id="WP_121459271.1">
    <property type="nucleotide sequence ID" value="NZ_RBXP01000018.1"/>
</dbReference>
<dbReference type="SUPFAM" id="SSF102114">
    <property type="entry name" value="Radical SAM enzymes"/>
    <property type="match status" value="1"/>
</dbReference>
<evidence type="ECO:0000256" key="1">
    <source>
        <dbReference type="ARBA" id="ARBA00001966"/>
    </source>
</evidence>
<comment type="cofactor">
    <cofactor evidence="1">
        <name>[4Fe-4S] cluster</name>
        <dbReference type="ChEBI" id="CHEBI:49883"/>
    </cofactor>
</comment>
<dbReference type="InterPro" id="IPR050377">
    <property type="entry name" value="Radical_SAM_PqqE_MftC-like"/>
</dbReference>
<evidence type="ECO:0000313" key="7">
    <source>
        <dbReference type="EMBL" id="RKT50440.1"/>
    </source>
</evidence>
<dbReference type="Gene3D" id="3.20.20.70">
    <property type="entry name" value="Aldolase class I"/>
    <property type="match status" value="1"/>
</dbReference>
<proteinExistence type="predicted"/>
<organism evidence="7 8">
    <name type="scientific">Azonexus fungiphilus</name>
    <dbReference type="NCBI Taxonomy" id="146940"/>
    <lineage>
        <taxon>Bacteria</taxon>
        <taxon>Pseudomonadati</taxon>
        <taxon>Pseudomonadota</taxon>
        <taxon>Betaproteobacteria</taxon>
        <taxon>Rhodocyclales</taxon>
        <taxon>Azonexaceae</taxon>
        <taxon>Azonexus</taxon>
    </lineage>
</organism>
<feature type="domain" description="Radical SAM core" evidence="6">
    <location>
        <begin position="118"/>
        <end position="254"/>
    </location>
</feature>
<evidence type="ECO:0000259" key="6">
    <source>
        <dbReference type="Pfam" id="PF04055"/>
    </source>
</evidence>
<dbReference type="SFLD" id="SFLDS00029">
    <property type="entry name" value="Radical_SAM"/>
    <property type="match status" value="1"/>
</dbReference>
<dbReference type="PANTHER" id="PTHR11228">
    <property type="entry name" value="RADICAL SAM DOMAIN PROTEIN"/>
    <property type="match status" value="1"/>
</dbReference>
<evidence type="ECO:0000256" key="4">
    <source>
        <dbReference type="ARBA" id="ARBA00023004"/>
    </source>
</evidence>
<name>A0A495VNE8_9RHOO</name>
<evidence type="ECO:0000256" key="3">
    <source>
        <dbReference type="ARBA" id="ARBA00022723"/>
    </source>
</evidence>
<dbReference type="Proteomes" id="UP000270626">
    <property type="component" value="Unassembled WGS sequence"/>
</dbReference>
<sequence length="436" mass="47864">MNTRQADLLAQLADVPVLIWGARMTGLGLVRLCRTHGIAVLGFIDSDPAFAGQRIAGLPCHPPAELPALRAQHPGLKIVVAASTKEAEINRQLLGYGFPADSFINYSGYCDLFYTVDVMGTCNLKCLSCAHGAGGEKYARGQMSFETYRQVIDKIVAENDLVTHISLYSWGEPFLNPALPEMVDYLHRHGIAAALSSNLSIKNEALLHKVMQHNPEYLKVSLSGYYPEAYNDTHGGGNIHLVRSNLLRLRYYIDKYRLDTVVDVNYHLYNNNNGRNLQKMRELCAELGFFLSTTFALVMPLERVIDKLEGRPSPSTLALEPKLLVSVEEGISASRTVDRENPSISPADCPFLANQTIINWDLSVPICCTTFNRGPNIVAANFLTASKAQIGQGKAQAGICQTCVKHGLPAYNLGLNRSRWEAVAASKPSFDLAPDA</sequence>
<dbReference type="EMBL" id="RBXP01000018">
    <property type="protein sequence ID" value="RKT50440.1"/>
    <property type="molecule type" value="Genomic_DNA"/>
</dbReference>
<protein>
    <recommendedName>
        <fullName evidence="6">Radical SAM core domain-containing protein</fullName>
    </recommendedName>
</protein>
<dbReference type="Pfam" id="PF04055">
    <property type="entry name" value="Radical_SAM"/>
    <property type="match status" value="1"/>
</dbReference>
<dbReference type="GO" id="GO:0046872">
    <property type="term" value="F:metal ion binding"/>
    <property type="evidence" value="ECO:0007669"/>
    <property type="project" value="UniProtKB-KW"/>
</dbReference>
<dbReference type="CDD" id="cd01335">
    <property type="entry name" value="Radical_SAM"/>
    <property type="match status" value="1"/>
</dbReference>
<dbReference type="InterPro" id="IPR013785">
    <property type="entry name" value="Aldolase_TIM"/>
</dbReference>
<dbReference type="Gene3D" id="3.40.50.720">
    <property type="entry name" value="NAD(P)-binding Rossmann-like Domain"/>
    <property type="match status" value="1"/>
</dbReference>
<comment type="caution">
    <text evidence="7">The sequence shown here is derived from an EMBL/GenBank/DDBJ whole genome shotgun (WGS) entry which is preliminary data.</text>
</comment>
<dbReference type="GO" id="GO:0051536">
    <property type="term" value="F:iron-sulfur cluster binding"/>
    <property type="evidence" value="ECO:0007669"/>
    <property type="project" value="UniProtKB-KW"/>
</dbReference>
<dbReference type="InterPro" id="IPR058240">
    <property type="entry name" value="rSAM_sf"/>
</dbReference>
<evidence type="ECO:0000313" key="8">
    <source>
        <dbReference type="Proteomes" id="UP000270626"/>
    </source>
</evidence>
<keyword evidence="2" id="KW-0949">S-adenosyl-L-methionine</keyword>
<keyword evidence="5" id="KW-0411">Iron-sulfur</keyword>
<dbReference type="SUPFAM" id="SSF53335">
    <property type="entry name" value="S-adenosyl-L-methionine-dependent methyltransferases"/>
    <property type="match status" value="1"/>
</dbReference>
<evidence type="ECO:0000256" key="5">
    <source>
        <dbReference type="ARBA" id="ARBA00023014"/>
    </source>
</evidence>
<keyword evidence="3" id="KW-0479">Metal-binding</keyword>
<keyword evidence="8" id="KW-1185">Reference proteome</keyword>
<dbReference type="OrthoDB" id="5414041at2"/>
<gene>
    <name evidence="7" type="ORF">DFR40_2999</name>
</gene>
<evidence type="ECO:0000256" key="2">
    <source>
        <dbReference type="ARBA" id="ARBA00022691"/>
    </source>
</evidence>
<accession>A0A495VNE8</accession>
<dbReference type="SFLD" id="SFLDG01067">
    <property type="entry name" value="SPASM/twitch_domain_containing"/>
    <property type="match status" value="1"/>
</dbReference>
<dbReference type="InterPro" id="IPR007197">
    <property type="entry name" value="rSAM"/>
</dbReference>
<keyword evidence="4" id="KW-0408">Iron</keyword>
<dbReference type="GO" id="GO:0003824">
    <property type="term" value="F:catalytic activity"/>
    <property type="evidence" value="ECO:0007669"/>
    <property type="project" value="InterPro"/>
</dbReference>
<reference evidence="7 8" key="1">
    <citation type="submission" date="2018-10" db="EMBL/GenBank/DDBJ databases">
        <title>Genomic Encyclopedia of Type Strains, Phase IV (KMG-IV): sequencing the most valuable type-strain genomes for metagenomic binning, comparative biology and taxonomic classification.</title>
        <authorList>
            <person name="Goeker M."/>
        </authorList>
    </citation>
    <scope>NUCLEOTIDE SEQUENCE [LARGE SCALE GENOMIC DNA]</scope>
    <source>
        <strain evidence="7 8">DSM 23841</strain>
    </source>
</reference>
<dbReference type="InterPro" id="IPR029063">
    <property type="entry name" value="SAM-dependent_MTases_sf"/>
</dbReference>